<dbReference type="InterPro" id="IPR032675">
    <property type="entry name" value="LRR_dom_sf"/>
</dbReference>
<feature type="region of interest" description="Disordered" evidence="1">
    <location>
        <begin position="243"/>
        <end position="435"/>
    </location>
</feature>
<keyword evidence="3" id="KW-1185">Reference proteome</keyword>
<gene>
    <name evidence="2" type="ORF">SO694_00025377</name>
</gene>
<evidence type="ECO:0000313" key="2">
    <source>
        <dbReference type="EMBL" id="KAK7239324.1"/>
    </source>
</evidence>
<dbReference type="Gene3D" id="3.80.10.10">
    <property type="entry name" value="Ribonuclease Inhibitor"/>
    <property type="match status" value="1"/>
</dbReference>
<protein>
    <submittedName>
        <fullName evidence="2">Axoneme assembly protein</fullName>
    </submittedName>
</protein>
<proteinExistence type="predicted"/>
<dbReference type="Proteomes" id="UP001363151">
    <property type="component" value="Unassembled WGS sequence"/>
</dbReference>
<dbReference type="PANTHER" id="PTHR22708:SF0">
    <property type="entry name" value="LEUCINE-RICH REPEAT-CONTAINING PROTEIN 56"/>
    <property type="match status" value="1"/>
</dbReference>
<organism evidence="2 3">
    <name type="scientific">Aureococcus anophagefferens</name>
    <name type="common">Harmful bloom alga</name>
    <dbReference type="NCBI Taxonomy" id="44056"/>
    <lineage>
        <taxon>Eukaryota</taxon>
        <taxon>Sar</taxon>
        <taxon>Stramenopiles</taxon>
        <taxon>Ochrophyta</taxon>
        <taxon>Pelagophyceae</taxon>
        <taxon>Pelagomonadales</taxon>
        <taxon>Pelagomonadaceae</taxon>
        <taxon>Aureococcus</taxon>
    </lineage>
</organism>
<feature type="compositionally biased region" description="Low complexity" evidence="1">
    <location>
        <begin position="243"/>
        <end position="278"/>
    </location>
</feature>
<reference evidence="2 3" key="1">
    <citation type="submission" date="2024-03" db="EMBL/GenBank/DDBJ databases">
        <title>Aureococcus anophagefferens CCMP1851 and Kratosvirus quantuckense: Draft genome of a second virus-susceptible host strain in the model system.</title>
        <authorList>
            <person name="Chase E."/>
            <person name="Truchon A.R."/>
            <person name="Schepens W."/>
            <person name="Wilhelm S.W."/>
        </authorList>
    </citation>
    <scope>NUCLEOTIDE SEQUENCE [LARGE SCALE GENOMIC DNA]</scope>
    <source>
        <strain evidence="2 3">CCMP1851</strain>
    </source>
</reference>
<comment type="caution">
    <text evidence="2">The sequence shown here is derived from an EMBL/GenBank/DDBJ whole genome shotgun (WGS) entry which is preliminary data.</text>
</comment>
<dbReference type="SUPFAM" id="SSF52058">
    <property type="entry name" value="L domain-like"/>
    <property type="match status" value="1"/>
</dbReference>
<feature type="compositionally biased region" description="Basic residues" evidence="1">
    <location>
        <begin position="363"/>
        <end position="375"/>
    </location>
</feature>
<name>A0ABR1FVB3_AURAN</name>
<feature type="compositionally biased region" description="Basic and acidic residues" evidence="1">
    <location>
        <begin position="325"/>
        <end position="334"/>
    </location>
</feature>
<feature type="compositionally biased region" description="Low complexity" evidence="1">
    <location>
        <begin position="287"/>
        <end position="304"/>
    </location>
</feature>
<dbReference type="EMBL" id="JBBJCI010000224">
    <property type="protein sequence ID" value="KAK7239324.1"/>
    <property type="molecule type" value="Genomic_DNA"/>
</dbReference>
<dbReference type="PANTHER" id="PTHR22708">
    <property type="entry name" value="LEUCINE-RICH REPEAT-CONTAINING PROTEIN 56"/>
    <property type="match status" value="1"/>
</dbReference>
<accession>A0ABR1FVB3</accession>
<evidence type="ECO:0000313" key="3">
    <source>
        <dbReference type="Proteomes" id="UP001363151"/>
    </source>
</evidence>
<evidence type="ECO:0000256" key="1">
    <source>
        <dbReference type="SAM" id="MobiDB-lite"/>
    </source>
</evidence>
<sequence>MRSPCAASDFVEQGVIFDIGAFCAALAAKGPEDLEAVAECTLVGLDTDAEPTHELGLVLPALERLRLRQSTVRSFRDFGCDLGRLRVIHAARCGVTDLDGLGSIFTLEELYISFNDVEDCTALALHDELQVLDLESNRVAAAAEVATLGTCEKLSCLTLLGNPVVGALEASGGYAGGVLARVPHLEVLDDAPVGVARRDAAAPVDVVDLAGPADEAALDDFIRQESAVVSEAIKVFRPRTADAAAESRAGAPSAAAGGRPTARARAGRRCATCGAPRRAAPRRRPTARPGPTSRAAATARSRATYYGPRKSRARAVGDEDAGLEGVRRRAEHGTRARRRAPAPETAASPVTDLVRELQTTPLARRRRAPGGRARRRAEARAMAHSLSSPALGSPSRGAAVAPAPSHVPITSVQKQALARKAPQRKKKLQGVSISHMDLARRAAGRADLNRKVRGALPPTP</sequence>
<dbReference type="InterPro" id="IPR040091">
    <property type="entry name" value="LRRC56"/>
</dbReference>